<evidence type="ECO:0000313" key="3">
    <source>
        <dbReference type="Proteomes" id="UP001152523"/>
    </source>
</evidence>
<comment type="caution">
    <text evidence="2">The sequence shown here is derived from an EMBL/GenBank/DDBJ whole genome shotgun (WGS) entry which is preliminary data.</text>
</comment>
<feature type="region of interest" description="Disordered" evidence="1">
    <location>
        <begin position="113"/>
        <end position="145"/>
    </location>
</feature>
<gene>
    <name evidence="2" type="ORF">CEPIT_LOCUS23439</name>
</gene>
<evidence type="ECO:0000256" key="1">
    <source>
        <dbReference type="SAM" id="MobiDB-lite"/>
    </source>
</evidence>
<name>A0AAV0EAV5_9ASTE</name>
<dbReference type="AlphaFoldDB" id="A0AAV0EAV5"/>
<feature type="compositionally biased region" description="Polar residues" evidence="1">
    <location>
        <begin position="130"/>
        <end position="145"/>
    </location>
</feature>
<accession>A0AAV0EAV5</accession>
<reference evidence="2" key="1">
    <citation type="submission" date="2022-07" db="EMBL/GenBank/DDBJ databases">
        <authorList>
            <person name="Macas J."/>
            <person name="Novak P."/>
            <person name="Neumann P."/>
        </authorList>
    </citation>
    <scope>NUCLEOTIDE SEQUENCE</scope>
</reference>
<sequence>MVNRAISKVGGESIEEFMHALDNDGVGLYFIFDAAADYLAEKYSDRSATEKFLYSILQKVAPGTLGLTRKNFKELLRDSGPHQILKHKLLNDHPIYKESPIYKNALLEPKQEEEDGFTSVVSRKDKKRNASSIKTVQTRQQSKRA</sequence>
<keyword evidence="3" id="KW-1185">Reference proteome</keyword>
<protein>
    <submittedName>
        <fullName evidence="2">Uncharacterized protein</fullName>
    </submittedName>
</protein>
<evidence type="ECO:0000313" key="2">
    <source>
        <dbReference type="EMBL" id="CAH9121096.1"/>
    </source>
</evidence>
<organism evidence="2 3">
    <name type="scientific">Cuscuta epithymum</name>
    <dbReference type="NCBI Taxonomy" id="186058"/>
    <lineage>
        <taxon>Eukaryota</taxon>
        <taxon>Viridiplantae</taxon>
        <taxon>Streptophyta</taxon>
        <taxon>Embryophyta</taxon>
        <taxon>Tracheophyta</taxon>
        <taxon>Spermatophyta</taxon>
        <taxon>Magnoliopsida</taxon>
        <taxon>eudicotyledons</taxon>
        <taxon>Gunneridae</taxon>
        <taxon>Pentapetalae</taxon>
        <taxon>asterids</taxon>
        <taxon>lamiids</taxon>
        <taxon>Solanales</taxon>
        <taxon>Convolvulaceae</taxon>
        <taxon>Cuscuteae</taxon>
        <taxon>Cuscuta</taxon>
        <taxon>Cuscuta subgen. Cuscuta</taxon>
    </lineage>
</organism>
<dbReference type="Proteomes" id="UP001152523">
    <property type="component" value="Unassembled WGS sequence"/>
</dbReference>
<dbReference type="EMBL" id="CAMAPF010000919">
    <property type="protein sequence ID" value="CAH9121096.1"/>
    <property type="molecule type" value="Genomic_DNA"/>
</dbReference>
<proteinExistence type="predicted"/>